<keyword evidence="2" id="KW-1185">Reference proteome</keyword>
<proteinExistence type="predicted"/>
<dbReference type="EMBL" id="KN834764">
    <property type="protein sequence ID" value="KIK63417.1"/>
    <property type="molecule type" value="Genomic_DNA"/>
</dbReference>
<reference evidence="1 2" key="1">
    <citation type="submission" date="2014-04" db="EMBL/GenBank/DDBJ databases">
        <title>Evolutionary Origins and Diversification of the Mycorrhizal Mutualists.</title>
        <authorList>
            <consortium name="DOE Joint Genome Institute"/>
            <consortium name="Mycorrhizal Genomics Consortium"/>
            <person name="Kohler A."/>
            <person name="Kuo A."/>
            <person name="Nagy L.G."/>
            <person name="Floudas D."/>
            <person name="Copeland A."/>
            <person name="Barry K.W."/>
            <person name="Cichocki N."/>
            <person name="Veneault-Fourrey C."/>
            <person name="LaButti K."/>
            <person name="Lindquist E.A."/>
            <person name="Lipzen A."/>
            <person name="Lundell T."/>
            <person name="Morin E."/>
            <person name="Murat C."/>
            <person name="Riley R."/>
            <person name="Ohm R."/>
            <person name="Sun H."/>
            <person name="Tunlid A."/>
            <person name="Henrissat B."/>
            <person name="Grigoriev I.V."/>
            <person name="Hibbett D.S."/>
            <person name="Martin F."/>
        </authorList>
    </citation>
    <scope>NUCLEOTIDE SEQUENCE [LARGE SCALE GENOMIC DNA]</scope>
    <source>
        <strain evidence="1 2">FD-317 M1</strain>
    </source>
</reference>
<evidence type="ECO:0000313" key="2">
    <source>
        <dbReference type="Proteomes" id="UP000053593"/>
    </source>
</evidence>
<name>A0A0D0CUZ1_9AGAR</name>
<sequence>MSQPQSPKLQTNGKVLRIIFSYCLLTDLHRMKSTSGEIFVAVQSYLMEAYGPLKVVGRHFSNSEYVQLQIWQAKTGSLLAGEPVDRYWARLAPAGDLILVVPCRLTLLGGYVQYSDDANFDFPKKVRDNVLDQREAFIVRRNFKLSQYVFDEFLQSQDWVQPVSNFDIWGETRLLDLEPA</sequence>
<dbReference type="Proteomes" id="UP000053593">
    <property type="component" value="Unassembled WGS sequence"/>
</dbReference>
<dbReference type="AlphaFoldDB" id="A0A0D0CUZ1"/>
<gene>
    <name evidence="1" type="ORF">GYMLUDRAFT_241899</name>
</gene>
<accession>A0A0D0CUZ1</accession>
<dbReference type="HOGENOM" id="CLU_1496369_0_0_1"/>
<evidence type="ECO:0000313" key="1">
    <source>
        <dbReference type="EMBL" id="KIK63417.1"/>
    </source>
</evidence>
<protein>
    <submittedName>
        <fullName evidence="1">Uncharacterized protein</fullName>
    </submittedName>
</protein>
<organism evidence="1 2">
    <name type="scientific">Collybiopsis luxurians FD-317 M1</name>
    <dbReference type="NCBI Taxonomy" id="944289"/>
    <lineage>
        <taxon>Eukaryota</taxon>
        <taxon>Fungi</taxon>
        <taxon>Dikarya</taxon>
        <taxon>Basidiomycota</taxon>
        <taxon>Agaricomycotina</taxon>
        <taxon>Agaricomycetes</taxon>
        <taxon>Agaricomycetidae</taxon>
        <taxon>Agaricales</taxon>
        <taxon>Marasmiineae</taxon>
        <taxon>Omphalotaceae</taxon>
        <taxon>Collybiopsis</taxon>
        <taxon>Collybiopsis luxurians</taxon>
    </lineage>
</organism>